<evidence type="ECO:0000313" key="2">
    <source>
        <dbReference type="EMBL" id="TGJ83617.1"/>
    </source>
</evidence>
<feature type="region of interest" description="Disordered" evidence="1">
    <location>
        <begin position="216"/>
        <end position="274"/>
    </location>
</feature>
<dbReference type="AlphaFoldDB" id="A0A4Z0YJH4"/>
<sequence>MSYDQSGLSFMTQGNQMDYNPGQPSQDTDLPDFSTTLEAANHTFRPILPSYREAEQAWIVLVAQNNVAGTITTDIPDLNLDGERWVRALYNAVYDFSKTLEANGSQHYKNLHKHNYYPEGVVQVVLWKLVNNIVEAQRGVCSLPPWYTSDGPVYKPYESFAARFAEVEDALKSSKSCCCGLFSSTEFSARLAWNPTKEFSDGNKVAGRKDIPTALSRSLNDGIKRRPQPSERAKVTSKLIAPPKPPNSEQNRPAPIDEDQPTPLGSPAGSTESLEYNNDEIGLLLSQLSRSGVDTTSGFIGGTDAGMGHLNQFSALEPEAYLYPQAVQDRQLYRGPQAYQSPTVFQQQGTSLQQQTLQHHQRMSQQMPANPSYGQFQLQNPAGMMNLPHISHSGITQQGVNQQHQYAAWPSSPLNMNTPLFRLPSAHNSHFPGGPQTPFPANRGQQTGNSYNGEQGNDTPNDGQELHWDASVFRRQ</sequence>
<protein>
    <submittedName>
        <fullName evidence="2">Uncharacterized protein</fullName>
    </submittedName>
</protein>
<reference evidence="2 3" key="1">
    <citation type="submission" date="2019-03" db="EMBL/GenBank/DDBJ databases">
        <title>Draft genome sequence of Xylaria hypoxylon DSM 108379, a ubiquitous saprotrophic-parasitic fungi on hardwood.</title>
        <authorList>
            <person name="Buettner E."/>
            <person name="Leonhardt S."/>
            <person name="Gebauer A.M."/>
            <person name="Liers C."/>
            <person name="Hofrichter M."/>
            <person name="Kellner H."/>
        </authorList>
    </citation>
    <scope>NUCLEOTIDE SEQUENCE [LARGE SCALE GENOMIC DNA]</scope>
    <source>
        <strain evidence="2 3">DSM 108379</strain>
    </source>
</reference>
<feature type="compositionally biased region" description="Polar residues" evidence="1">
    <location>
        <begin position="443"/>
        <end position="462"/>
    </location>
</feature>
<feature type="region of interest" description="Disordered" evidence="1">
    <location>
        <begin position="1"/>
        <end position="33"/>
    </location>
</feature>
<comment type="caution">
    <text evidence="2">The sequence shown here is derived from an EMBL/GenBank/DDBJ whole genome shotgun (WGS) entry which is preliminary data.</text>
</comment>
<gene>
    <name evidence="2" type="ORF">E0Z10_g5154</name>
</gene>
<accession>A0A4Z0YJH4</accession>
<evidence type="ECO:0000313" key="3">
    <source>
        <dbReference type="Proteomes" id="UP000297716"/>
    </source>
</evidence>
<dbReference type="Proteomes" id="UP000297716">
    <property type="component" value="Unassembled WGS sequence"/>
</dbReference>
<name>A0A4Z0YJH4_9PEZI</name>
<feature type="compositionally biased region" description="Basic and acidic residues" evidence="1">
    <location>
        <begin position="222"/>
        <end position="234"/>
    </location>
</feature>
<dbReference type="EMBL" id="SKBN01000088">
    <property type="protein sequence ID" value="TGJ83617.1"/>
    <property type="molecule type" value="Genomic_DNA"/>
</dbReference>
<dbReference type="OrthoDB" id="4851482at2759"/>
<dbReference type="STRING" id="37992.A0A4Z0YJH4"/>
<keyword evidence="3" id="KW-1185">Reference proteome</keyword>
<proteinExistence type="predicted"/>
<evidence type="ECO:0000256" key="1">
    <source>
        <dbReference type="SAM" id="MobiDB-lite"/>
    </source>
</evidence>
<feature type="region of interest" description="Disordered" evidence="1">
    <location>
        <begin position="423"/>
        <end position="476"/>
    </location>
</feature>
<organism evidence="2 3">
    <name type="scientific">Xylaria hypoxylon</name>
    <dbReference type="NCBI Taxonomy" id="37992"/>
    <lineage>
        <taxon>Eukaryota</taxon>
        <taxon>Fungi</taxon>
        <taxon>Dikarya</taxon>
        <taxon>Ascomycota</taxon>
        <taxon>Pezizomycotina</taxon>
        <taxon>Sordariomycetes</taxon>
        <taxon>Xylariomycetidae</taxon>
        <taxon>Xylariales</taxon>
        <taxon>Xylariaceae</taxon>
        <taxon>Xylaria</taxon>
    </lineage>
</organism>